<accession>A0A0E9WNR8</accession>
<protein>
    <submittedName>
        <fullName evidence="1">Uncharacterized protein</fullName>
    </submittedName>
</protein>
<name>A0A0E9WNR8_ANGAN</name>
<dbReference type="EMBL" id="GBXM01016651">
    <property type="protein sequence ID" value="JAH91926.1"/>
    <property type="molecule type" value="Transcribed_RNA"/>
</dbReference>
<proteinExistence type="predicted"/>
<reference evidence="1" key="1">
    <citation type="submission" date="2014-11" db="EMBL/GenBank/DDBJ databases">
        <authorList>
            <person name="Amaro Gonzalez C."/>
        </authorList>
    </citation>
    <scope>NUCLEOTIDE SEQUENCE</scope>
</reference>
<organism evidence="1">
    <name type="scientific">Anguilla anguilla</name>
    <name type="common">European freshwater eel</name>
    <name type="synonym">Muraena anguilla</name>
    <dbReference type="NCBI Taxonomy" id="7936"/>
    <lineage>
        <taxon>Eukaryota</taxon>
        <taxon>Metazoa</taxon>
        <taxon>Chordata</taxon>
        <taxon>Craniata</taxon>
        <taxon>Vertebrata</taxon>
        <taxon>Euteleostomi</taxon>
        <taxon>Actinopterygii</taxon>
        <taxon>Neopterygii</taxon>
        <taxon>Teleostei</taxon>
        <taxon>Anguilliformes</taxon>
        <taxon>Anguillidae</taxon>
        <taxon>Anguilla</taxon>
    </lineage>
</organism>
<dbReference type="AlphaFoldDB" id="A0A0E9WNR8"/>
<reference evidence="1" key="2">
    <citation type="journal article" date="2015" name="Fish Shellfish Immunol.">
        <title>Early steps in the European eel (Anguilla anguilla)-Vibrio vulnificus interaction in the gills: Role of the RtxA13 toxin.</title>
        <authorList>
            <person name="Callol A."/>
            <person name="Pajuelo D."/>
            <person name="Ebbesson L."/>
            <person name="Teles M."/>
            <person name="MacKenzie S."/>
            <person name="Amaro C."/>
        </authorList>
    </citation>
    <scope>NUCLEOTIDE SEQUENCE</scope>
</reference>
<evidence type="ECO:0000313" key="1">
    <source>
        <dbReference type="EMBL" id="JAH91926.1"/>
    </source>
</evidence>
<sequence length="72" mass="7934">MGPEAAQSSSPGILSYDLTLENAESRRTIELLRVMGVVVSWEDPLLMRMHLAIFFHVRPEGRPLTGLALSGL</sequence>